<dbReference type="PANTHER" id="PTHR43000">
    <property type="entry name" value="DTDP-D-GLUCOSE 4,6-DEHYDRATASE-RELATED"/>
    <property type="match status" value="1"/>
</dbReference>
<comment type="similarity">
    <text evidence="3 7">Belongs to the NAD(P)-dependent epimerase/dehydratase family. dTDP-glucose dehydratase subfamily.</text>
</comment>
<dbReference type="STRING" id="880072.Desac_2544"/>
<keyword evidence="10" id="KW-1185">Reference proteome</keyword>
<dbReference type="eggNOG" id="COG1088">
    <property type="taxonomic scope" value="Bacteria"/>
</dbReference>
<evidence type="ECO:0000256" key="1">
    <source>
        <dbReference type="ARBA" id="ARBA00001539"/>
    </source>
</evidence>
<comment type="catalytic activity">
    <reaction evidence="1 7">
        <text>dTDP-alpha-D-glucose = dTDP-4-dehydro-6-deoxy-alpha-D-glucose + H2O</text>
        <dbReference type="Rhea" id="RHEA:17221"/>
        <dbReference type="ChEBI" id="CHEBI:15377"/>
        <dbReference type="ChEBI" id="CHEBI:57477"/>
        <dbReference type="ChEBI" id="CHEBI:57649"/>
        <dbReference type="EC" id="4.2.1.46"/>
    </reaction>
</comment>
<dbReference type="HOGENOM" id="CLU_007383_1_14_7"/>
<name>F2NIG0_DESAR</name>
<evidence type="ECO:0000259" key="8">
    <source>
        <dbReference type="Pfam" id="PF16363"/>
    </source>
</evidence>
<dbReference type="InterPro" id="IPR005888">
    <property type="entry name" value="dTDP_Gluc_deHydtase"/>
</dbReference>
<reference evidence="10" key="2">
    <citation type="submission" date="2011-03" db="EMBL/GenBank/DDBJ databases">
        <title>The complete genome of Desulfobacca acetoxidans DSM 11109.</title>
        <authorList>
            <consortium name="US DOE Joint Genome Institute (JGI-PGF)"/>
            <person name="Lucas S."/>
            <person name="Copeland A."/>
            <person name="Lapidus A."/>
            <person name="Bruce D."/>
            <person name="Goodwin L."/>
            <person name="Pitluck S."/>
            <person name="Peters L."/>
            <person name="Kyrpides N."/>
            <person name="Mavromatis K."/>
            <person name="Ivanova N."/>
            <person name="Ovchinnikova G."/>
            <person name="Teshima H."/>
            <person name="Detter J.C."/>
            <person name="Han C."/>
            <person name="Land M."/>
            <person name="Hauser L."/>
            <person name="Markowitz V."/>
            <person name="Cheng J.-F."/>
            <person name="Hugenholtz P."/>
            <person name="Woyke T."/>
            <person name="Wu D."/>
            <person name="Spring S."/>
            <person name="Schueler E."/>
            <person name="Brambilla E."/>
            <person name="Klenk H.-P."/>
            <person name="Eisen J.A."/>
        </authorList>
    </citation>
    <scope>NUCLEOTIDE SEQUENCE [LARGE SCALE GENOMIC DNA]</scope>
    <source>
        <strain evidence="10">ATCC 700848 / DSM 11109 / ASRB2</strain>
    </source>
</reference>
<dbReference type="AlphaFoldDB" id="F2NIG0"/>
<comment type="cofactor">
    <cofactor evidence="2 7">
        <name>NAD(+)</name>
        <dbReference type="ChEBI" id="CHEBI:57540"/>
    </cofactor>
</comment>
<evidence type="ECO:0000256" key="3">
    <source>
        <dbReference type="ARBA" id="ARBA00008178"/>
    </source>
</evidence>
<dbReference type="KEGG" id="dao:Desac_2544"/>
<organism evidence="9 10">
    <name type="scientific">Desulfobacca acetoxidans (strain ATCC 700848 / DSM 11109 / ASRB2)</name>
    <dbReference type="NCBI Taxonomy" id="880072"/>
    <lineage>
        <taxon>Bacteria</taxon>
        <taxon>Pseudomonadati</taxon>
        <taxon>Thermodesulfobacteriota</taxon>
        <taxon>Desulfobaccia</taxon>
        <taxon>Desulfobaccales</taxon>
        <taxon>Desulfobaccaceae</taxon>
        <taxon>Desulfobacca</taxon>
    </lineage>
</organism>
<dbReference type="InterPro" id="IPR016040">
    <property type="entry name" value="NAD(P)-bd_dom"/>
</dbReference>
<dbReference type="InterPro" id="IPR036291">
    <property type="entry name" value="NAD(P)-bd_dom_sf"/>
</dbReference>
<dbReference type="GO" id="GO:0008460">
    <property type="term" value="F:dTDP-glucose 4,6-dehydratase activity"/>
    <property type="evidence" value="ECO:0007669"/>
    <property type="project" value="UniProtKB-EC"/>
</dbReference>
<evidence type="ECO:0000256" key="4">
    <source>
        <dbReference type="ARBA" id="ARBA00011990"/>
    </source>
</evidence>
<dbReference type="Gene3D" id="3.40.50.720">
    <property type="entry name" value="NAD(P)-binding Rossmann-like Domain"/>
    <property type="match status" value="1"/>
</dbReference>
<gene>
    <name evidence="9" type="ordered locus">Desac_2544</name>
</gene>
<dbReference type="OrthoDB" id="9803010at2"/>
<proteinExistence type="inferred from homology"/>
<dbReference type="Gene3D" id="3.90.25.10">
    <property type="entry name" value="UDP-galactose 4-epimerase, domain 1"/>
    <property type="match status" value="1"/>
</dbReference>
<dbReference type="Pfam" id="PF16363">
    <property type="entry name" value="GDP_Man_Dehyd"/>
    <property type="match status" value="1"/>
</dbReference>
<dbReference type="NCBIfam" id="TIGR01181">
    <property type="entry name" value="dTDP_gluc_dehyt"/>
    <property type="match status" value="1"/>
</dbReference>
<evidence type="ECO:0000256" key="6">
    <source>
        <dbReference type="ARBA" id="ARBA00023239"/>
    </source>
</evidence>
<evidence type="ECO:0000313" key="9">
    <source>
        <dbReference type="EMBL" id="AEB10362.1"/>
    </source>
</evidence>
<dbReference type="EMBL" id="CP002629">
    <property type="protein sequence ID" value="AEB10362.1"/>
    <property type="molecule type" value="Genomic_DNA"/>
</dbReference>
<keyword evidence="6 7" id="KW-0456">Lyase</keyword>
<dbReference type="CDD" id="cd05246">
    <property type="entry name" value="dTDP_GD_SDR_e"/>
    <property type="match status" value="1"/>
</dbReference>
<accession>F2NIG0</accession>
<protein>
    <recommendedName>
        <fullName evidence="4 7">dTDP-glucose 4,6-dehydratase</fullName>
        <ecNumber evidence="4 7">4.2.1.46</ecNumber>
    </recommendedName>
</protein>
<dbReference type="GO" id="GO:0009225">
    <property type="term" value="P:nucleotide-sugar metabolic process"/>
    <property type="evidence" value="ECO:0007669"/>
    <property type="project" value="InterPro"/>
</dbReference>
<evidence type="ECO:0000256" key="5">
    <source>
        <dbReference type="ARBA" id="ARBA00023027"/>
    </source>
</evidence>
<evidence type="ECO:0000256" key="2">
    <source>
        <dbReference type="ARBA" id="ARBA00001911"/>
    </source>
</evidence>
<dbReference type="EC" id="4.2.1.46" evidence="4 7"/>
<evidence type="ECO:0000313" key="10">
    <source>
        <dbReference type="Proteomes" id="UP000000483"/>
    </source>
</evidence>
<dbReference type="SUPFAM" id="SSF51735">
    <property type="entry name" value="NAD(P)-binding Rossmann-fold domains"/>
    <property type="match status" value="1"/>
</dbReference>
<dbReference type="RefSeq" id="WP_013707471.1">
    <property type="nucleotide sequence ID" value="NC_015388.1"/>
</dbReference>
<evidence type="ECO:0000256" key="7">
    <source>
        <dbReference type="RuleBase" id="RU004473"/>
    </source>
</evidence>
<reference evidence="9 10" key="1">
    <citation type="journal article" date="2011" name="Stand. Genomic Sci.">
        <title>Complete genome sequence of the acetate-degrading sulfate reducer Desulfobacca acetoxidans type strain (ASRB2).</title>
        <authorList>
            <person name="Goker M."/>
            <person name="Teshima H."/>
            <person name="Lapidus A."/>
            <person name="Nolan M."/>
            <person name="Lucas S."/>
            <person name="Hammon N."/>
            <person name="Deshpande S."/>
            <person name="Cheng J.F."/>
            <person name="Tapia R."/>
            <person name="Han C."/>
            <person name="Goodwin L."/>
            <person name="Pitluck S."/>
            <person name="Huntemann M."/>
            <person name="Liolios K."/>
            <person name="Ivanova N."/>
            <person name="Pagani I."/>
            <person name="Mavromatis K."/>
            <person name="Ovchinikova G."/>
            <person name="Pati A."/>
            <person name="Chen A."/>
            <person name="Palaniappan K."/>
            <person name="Land M."/>
            <person name="Hauser L."/>
            <person name="Brambilla E.M."/>
            <person name="Rohde M."/>
            <person name="Spring S."/>
            <person name="Detter J.C."/>
            <person name="Woyke T."/>
            <person name="Bristow J."/>
            <person name="Eisen J.A."/>
            <person name="Markowitz V."/>
            <person name="Hugenholtz P."/>
            <person name="Kyrpides N.C."/>
            <person name="Klenk H.P."/>
        </authorList>
    </citation>
    <scope>NUCLEOTIDE SEQUENCE [LARGE SCALE GENOMIC DNA]</scope>
    <source>
        <strain evidence="10">ATCC 700848 / DSM 11109 / ASRB2</strain>
    </source>
</reference>
<sequence>MQTWLVTGGAGFIGSNFVLQQRRAKAARIINLDKLTYAGNIYNLAILKDDPDHIFVHGSIGDRELVSRLLSQFRPQAVIHFAAESHVDRSIQHPETFIETNVVGTFRLLEEVRQYWGNLTTSERENFRFLQISTDEVYGSLGPDDPAFTETTPYAPNSPYAASKAASDHLVRAYHETYGVPILITNCSNNYGPLQFPEKFIPLMILNALRGKSLPLYGDGQNIRDWLYVADHCEAVHLVLERGVIGESYNLGGLSEQTNLQVVSQICEILDRLVPHAQSVPHYSLIKFVPDRPGHDRRYAMNIGKITRELGWKPKESFYDGIVKTVRWYLDHPDWVEKVASGAYRQWLEQQYGQLL</sequence>
<keyword evidence="5" id="KW-0520">NAD</keyword>
<dbReference type="Proteomes" id="UP000000483">
    <property type="component" value="Chromosome"/>
</dbReference>
<feature type="domain" description="NAD(P)-binding" evidence="8">
    <location>
        <begin position="5"/>
        <end position="324"/>
    </location>
</feature>